<evidence type="ECO:0000313" key="2">
    <source>
        <dbReference type="Proteomes" id="UP000595636"/>
    </source>
</evidence>
<dbReference type="KEGG" id="slf:JEQ17_03855"/>
<keyword evidence="2" id="KW-1185">Reference proteome</keyword>
<protein>
    <submittedName>
        <fullName evidence="1">DUF2889 domain-containing protein</fullName>
    </submittedName>
</protein>
<organism evidence="1 2">
    <name type="scientific">Streptomyces liliifuscus</name>
    <dbReference type="NCBI Taxonomy" id="2797636"/>
    <lineage>
        <taxon>Bacteria</taxon>
        <taxon>Bacillati</taxon>
        <taxon>Actinomycetota</taxon>
        <taxon>Actinomycetes</taxon>
        <taxon>Kitasatosporales</taxon>
        <taxon>Streptomycetaceae</taxon>
        <taxon>Streptomyces</taxon>
    </lineage>
</organism>
<proteinExistence type="predicted"/>
<dbReference type="RefSeq" id="WP_200393850.1">
    <property type="nucleotide sequence ID" value="NZ_CP066831.1"/>
</dbReference>
<dbReference type="Proteomes" id="UP000595636">
    <property type="component" value="Chromosome"/>
</dbReference>
<dbReference type="Pfam" id="PF11136">
    <property type="entry name" value="DUF2889"/>
    <property type="match status" value="1"/>
</dbReference>
<dbReference type="EMBL" id="CP066831">
    <property type="protein sequence ID" value="QQM38684.1"/>
    <property type="molecule type" value="Genomic_DNA"/>
</dbReference>
<dbReference type="AlphaFoldDB" id="A0A7T7I0C3"/>
<evidence type="ECO:0000313" key="1">
    <source>
        <dbReference type="EMBL" id="QQM38684.1"/>
    </source>
</evidence>
<dbReference type="InterPro" id="IPR021312">
    <property type="entry name" value="DUF2889"/>
</dbReference>
<name>A0A7T7I0C3_9ACTN</name>
<accession>A0A7T7I0C3</accession>
<reference evidence="1 2" key="1">
    <citation type="submission" date="2020-12" db="EMBL/GenBank/DDBJ databases">
        <title>A novel species.</title>
        <authorList>
            <person name="Li K."/>
        </authorList>
    </citation>
    <scope>NUCLEOTIDE SEQUENCE [LARGE SCALE GENOMIC DNA]</scope>
    <source>
        <strain evidence="1 2">ZYC-3</strain>
    </source>
</reference>
<sequence>MTRAELPLHRRTITVTAHEEDGDEISVEAVLVDERPRAELPAHVVHRMVLEVRIRLADMVVVHADADMRTFPHAECPLITPAFDGLVGLSVAAGYNRAIQERFRGVSGCSHLYELARALGPAVVQAAISANARRRDAGERSHGPRSTAGVLNSCHIWAPDGVGLRKLDAGWRPGEGPRPVPGVEAFGGA</sequence>
<gene>
    <name evidence="1" type="ORF">JEQ17_03855</name>
</gene>